<comment type="similarity">
    <text evidence="1 3">Belongs to the type-B carboxylesterase/lipase family.</text>
</comment>
<evidence type="ECO:0000256" key="3">
    <source>
        <dbReference type="RuleBase" id="RU361235"/>
    </source>
</evidence>
<dbReference type="InterPro" id="IPR050309">
    <property type="entry name" value="Type-B_Carboxylest/Lipase"/>
</dbReference>
<dbReference type="SUPFAM" id="SSF53474">
    <property type="entry name" value="alpha/beta-Hydrolases"/>
    <property type="match status" value="1"/>
</dbReference>
<dbReference type="OrthoDB" id="9775851at2"/>
<organism evidence="5 6">
    <name type="scientific">Morganella psychrotolerans</name>
    <dbReference type="NCBI Taxonomy" id="368603"/>
    <lineage>
        <taxon>Bacteria</taxon>
        <taxon>Pseudomonadati</taxon>
        <taxon>Pseudomonadota</taxon>
        <taxon>Gammaproteobacteria</taxon>
        <taxon>Enterobacterales</taxon>
        <taxon>Morganellaceae</taxon>
        <taxon>Morganella</taxon>
    </lineage>
</organism>
<dbReference type="InterPro" id="IPR002018">
    <property type="entry name" value="CarbesteraseB"/>
</dbReference>
<dbReference type="Proteomes" id="UP000322181">
    <property type="component" value="Unassembled WGS sequence"/>
</dbReference>
<dbReference type="PROSITE" id="PS00941">
    <property type="entry name" value="CARBOXYLESTERASE_B_2"/>
    <property type="match status" value="1"/>
</dbReference>
<feature type="domain" description="Carboxylesterase type B" evidence="4">
    <location>
        <begin position="34"/>
        <end position="521"/>
    </location>
</feature>
<protein>
    <recommendedName>
        <fullName evidence="3">Carboxylic ester hydrolase</fullName>
        <ecNumber evidence="3">3.1.1.-</ecNumber>
    </recommendedName>
</protein>
<keyword evidence="2 3" id="KW-0378">Hydrolase</keyword>
<keyword evidence="3" id="KW-0732">Signal</keyword>
<reference evidence="5 6" key="1">
    <citation type="submission" date="2019-09" db="EMBL/GenBank/DDBJ databases">
        <title>Draft genome sequence of various Type strains from the CCUG.</title>
        <authorList>
            <person name="Pineiro-Iglesias B."/>
            <person name="Tunovic T."/>
            <person name="Unosson C."/>
            <person name="Inganas E."/>
            <person name="Ohlen M."/>
            <person name="Cardew S."/>
            <person name="Jensie-Markopoulos S."/>
            <person name="Salva-Serra F."/>
            <person name="Jaen-Luchoro D."/>
            <person name="Karlsson R."/>
            <person name="Svensson-Stadler L."/>
            <person name="Chun J."/>
            <person name="Moore E."/>
        </authorList>
    </citation>
    <scope>NUCLEOTIDE SEQUENCE [LARGE SCALE GENOMIC DNA]</scope>
    <source>
        <strain evidence="5 6">CCUG 53682T</strain>
    </source>
</reference>
<evidence type="ECO:0000256" key="2">
    <source>
        <dbReference type="ARBA" id="ARBA00022801"/>
    </source>
</evidence>
<dbReference type="RefSeq" id="WP_067365274.1">
    <property type="nucleotide sequence ID" value="NZ_BAAAFS010000008.1"/>
</dbReference>
<evidence type="ECO:0000256" key="1">
    <source>
        <dbReference type="ARBA" id="ARBA00005964"/>
    </source>
</evidence>
<feature type="chain" id="PRO_5024469693" description="Carboxylic ester hydrolase" evidence="3">
    <location>
        <begin position="31"/>
        <end position="533"/>
    </location>
</feature>
<evidence type="ECO:0000313" key="5">
    <source>
        <dbReference type="EMBL" id="KAA8712694.1"/>
    </source>
</evidence>
<comment type="caution">
    <text evidence="5">The sequence shown here is derived from an EMBL/GenBank/DDBJ whole genome shotgun (WGS) entry which is preliminary data.</text>
</comment>
<dbReference type="PROSITE" id="PS00122">
    <property type="entry name" value="CARBOXYLESTERASE_B_1"/>
    <property type="match status" value="1"/>
</dbReference>
<proteinExistence type="inferred from homology"/>
<evidence type="ECO:0000259" key="4">
    <source>
        <dbReference type="Pfam" id="PF00135"/>
    </source>
</evidence>
<accession>A0A5M9QVB3</accession>
<dbReference type="AlphaFoldDB" id="A0A5M9QVB3"/>
<dbReference type="GO" id="GO:0016787">
    <property type="term" value="F:hydrolase activity"/>
    <property type="evidence" value="ECO:0007669"/>
    <property type="project" value="UniProtKB-KW"/>
</dbReference>
<dbReference type="Gene3D" id="3.40.50.1820">
    <property type="entry name" value="alpha/beta hydrolase"/>
    <property type="match status" value="1"/>
</dbReference>
<dbReference type="Pfam" id="PF00135">
    <property type="entry name" value="COesterase"/>
    <property type="match status" value="1"/>
</dbReference>
<sequence length="533" mass="57938">MQSQTRNRCLSAFFAVTGLATLVTPMATSAQSSSPVVQSQQGAIEGVLKDGYFQYKGIPYAQPPINNLRWQPPVEATNRKDVLKADHFGNTCATKLTLGGFGPTSDSEDCLYLNVYTPAGINKKDSAKLPVMVWIPGGGLGSGSGNEYNPVELIADNVIVVTMNYRLGMFGFFSHPALAHEGHRTINYGTMDQQAALSWVNKNIDAFGGDKKNITLFGESAGGHSVLAQMASPAAKGLFQKAIISSGSFSLVQPTIKESTEIGELVAKNVGCTDMSNEKIAECLRAVPTKTILDKGVNYMTTAQVVTDGEVMPLSLEEAFRTGQYNQVPVINGFNTNEGSFFAAMMELDSGKPIDKQSYRGGLTAFFGEKDADKLMTIADLPDTKANLGQNYADFFGRAKFICRTPLINNLLAERSAVYSYEFADKTAPQFAKKVSFPYNAAHTSDLQYIFRDFSGATGSLNPLNAKQQVLSSAMVGYWTNFAKNGNPNAEGLPLWTSYTPKQEETLYLSTEQIKMTHNVSQTFNCDEFKGIL</sequence>
<feature type="signal peptide" evidence="3">
    <location>
        <begin position="1"/>
        <end position="30"/>
    </location>
</feature>
<dbReference type="InterPro" id="IPR029058">
    <property type="entry name" value="AB_hydrolase_fold"/>
</dbReference>
<evidence type="ECO:0000313" key="6">
    <source>
        <dbReference type="Proteomes" id="UP000322181"/>
    </source>
</evidence>
<dbReference type="InterPro" id="IPR019819">
    <property type="entry name" value="Carboxylesterase_B_CS"/>
</dbReference>
<dbReference type="EMBL" id="VXKB01000009">
    <property type="protein sequence ID" value="KAA8712694.1"/>
    <property type="molecule type" value="Genomic_DNA"/>
</dbReference>
<gene>
    <name evidence="5" type="ORF">F4V73_18600</name>
</gene>
<dbReference type="InterPro" id="IPR019826">
    <property type="entry name" value="Carboxylesterase_B_AS"/>
</dbReference>
<name>A0A5M9QVB3_9GAMM</name>
<dbReference type="EC" id="3.1.1.-" evidence="3"/>
<dbReference type="PANTHER" id="PTHR11559">
    <property type="entry name" value="CARBOXYLESTERASE"/>
    <property type="match status" value="1"/>
</dbReference>